<dbReference type="InterPro" id="IPR005882">
    <property type="entry name" value="Bifunctional_GlmU"/>
</dbReference>
<dbReference type="PANTHER" id="PTHR43584:SF3">
    <property type="entry name" value="BIFUNCTIONAL PROTEIN GLMU"/>
    <property type="match status" value="1"/>
</dbReference>
<keyword evidence="9 20" id="KW-0479">Metal-binding</keyword>
<dbReference type="SUPFAM" id="SSF51161">
    <property type="entry name" value="Trimeric LpxA-like enzymes"/>
    <property type="match status" value="1"/>
</dbReference>
<keyword evidence="10 20" id="KW-0677">Repeat</keyword>
<feature type="binding site" evidence="20">
    <location>
        <position position="140"/>
    </location>
    <ligand>
        <name>UDP-N-acetyl-alpha-D-glucosamine</name>
        <dbReference type="ChEBI" id="CHEBI:57705"/>
    </ligand>
</feature>
<dbReference type="NCBIfam" id="TIGR01173">
    <property type="entry name" value="glmU"/>
    <property type="match status" value="1"/>
</dbReference>
<dbReference type="GO" id="GO:0003977">
    <property type="term" value="F:UDP-N-acetylglucosamine diphosphorylase activity"/>
    <property type="evidence" value="ECO:0007669"/>
    <property type="project" value="UniProtKB-UniRule"/>
</dbReference>
<evidence type="ECO:0000256" key="8">
    <source>
        <dbReference type="ARBA" id="ARBA00022695"/>
    </source>
</evidence>
<evidence type="ECO:0000256" key="5">
    <source>
        <dbReference type="ARBA" id="ARBA00007947"/>
    </source>
</evidence>
<keyword evidence="15 20" id="KW-0012">Acyltransferase</keyword>
<evidence type="ECO:0000256" key="4">
    <source>
        <dbReference type="ARBA" id="ARBA00007707"/>
    </source>
</evidence>
<dbReference type="Gene3D" id="2.160.10.10">
    <property type="entry name" value="Hexapeptide repeat proteins"/>
    <property type="match status" value="1"/>
</dbReference>
<dbReference type="HAMAP" id="MF_01631">
    <property type="entry name" value="GlmU"/>
    <property type="match status" value="1"/>
</dbReference>
<evidence type="ECO:0000256" key="2">
    <source>
        <dbReference type="ARBA" id="ARBA00005166"/>
    </source>
</evidence>
<organism evidence="22 23">
    <name type="scientific">Helicobacter cholecystus</name>
    <dbReference type="NCBI Taxonomy" id="45498"/>
    <lineage>
        <taxon>Bacteria</taxon>
        <taxon>Pseudomonadati</taxon>
        <taxon>Campylobacterota</taxon>
        <taxon>Epsilonproteobacteria</taxon>
        <taxon>Campylobacterales</taxon>
        <taxon>Helicobacteraceae</taxon>
        <taxon>Helicobacter</taxon>
    </lineage>
</organism>
<dbReference type="InterPro" id="IPR001451">
    <property type="entry name" value="Hexapep"/>
</dbReference>
<dbReference type="InterPro" id="IPR011004">
    <property type="entry name" value="Trimer_LpxA-like_sf"/>
</dbReference>
<dbReference type="Pfam" id="PF00483">
    <property type="entry name" value="NTP_transferase"/>
    <property type="match status" value="1"/>
</dbReference>
<feature type="binding site" evidence="20">
    <location>
        <position position="358"/>
    </location>
    <ligand>
        <name>acetyl-CoA</name>
        <dbReference type="ChEBI" id="CHEBI:57288"/>
    </ligand>
</feature>
<keyword evidence="16 20" id="KW-0961">Cell wall biogenesis/degradation</keyword>
<dbReference type="GO" id="GO:0008360">
    <property type="term" value="P:regulation of cell shape"/>
    <property type="evidence" value="ECO:0007669"/>
    <property type="project" value="UniProtKB-KW"/>
</dbReference>
<evidence type="ECO:0000313" key="23">
    <source>
        <dbReference type="Proteomes" id="UP000257067"/>
    </source>
</evidence>
<feature type="binding site" evidence="20">
    <location>
        <position position="344"/>
    </location>
    <ligand>
        <name>UDP-N-acetyl-alpha-D-glucosamine</name>
        <dbReference type="ChEBI" id="CHEBI:57705"/>
    </ligand>
</feature>
<evidence type="ECO:0000256" key="20">
    <source>
        <dbReference type="HAMAP-Rule" id="MF_01631"/>
    </source>
</evidence>
<comment type="catalytic activity">
    <reaction evidence="18 20">
        <text>N-acetyl-alpha-D-glucosamine 1-phosphate + UTP + H(+) = UDP-N-acetyl-alpha-D-glucosamine + diphosphate</text>
        <dbReference type="Rhea" id="RHEA:13509"/>
        <dbReference type="ChEBI" id="CHEBI:15378"/>
        <dbReference type="ChEBI" id="CHEBI:33019"/>
        <dbReference type="ChEBI" id="CHEBI:46398"/>
        <dbReference type="ChEBI" id="CHEBI:57705"/>
        <dbReference type="ChEBI" id="CHEBI:57776"/>
        <dbReference type="EC" id="2.7.7.23"/>
    </reaction>
</comment>
<feature type="region of interest" description="N-acetyltransferase" evidence="20">
    <location>
        <begin position="250"/>
        <end position="436"/>
    </location>
</feature>
<dbReference type="GO" id="GO:0006048">
    <property type="term" value="P:UDP-N-acetylglucosamine biosynthetic process"/>
    <property type="evidence" value="ECO:0007669"/>
    <property type="project" value="UniProtKB-UniPathway"/>
</dbReference>
<comment type="pathway">
    <text evidence="20">Bacterial outer membrane biogenesis; LPS lipid A biosynthesis.</text>
</comment>
<dbReference type="AlphaFoldDB" id="A0A3D8IUJ8"/>
<dbReference type="GO" id="GO:0016020">
    <property type="term" value="C:membrane"/>
    <property type="evidence" value="ECO:0007669"/>
    <property type="project" value="GOC"/>
</dbReference>
<evidence type="ECO:0000256" key="19">
    <source>
        <dbReference type="ARBA" id="ARBA00049628"/>
    </source>
</evidence>
<comment type="catalytic activity">
    <reaction evidence="17 20">
        <text>alpha-D-glucosamine 1-phosphate + acetyl-CoA = N-acetyl-alpha-D-glucosamine 1-phosphate + CoA + H(+)</text>
        <dbReference type="Rhea" id="RHEA:13725"/>
        <dbReference type="ChEBI" id="CHEBI:15378"/>
        <dbReference type="ChEBI" id="CHEBI:57287"/>
        <dbReference type="ChEBI" id="CHEBI:57288"/>
        <dbReference type="ChEBI" id="CHEBI:57776"/>
        <dbReference type="ChEBI" id="CHEBI:58516"/>
        <dbReference type="EC" id="2.3.1.157"/>
    </reaction>
</comment>
<evidence type="ECO:0000256" key="10">
    <source>
        <dbReference type="ARBA" id="ARBA00022737"/>
    </source>
</evidence>
<protein>
    <recommendedName>
        <fullName evidence="20">Bifunctional protein GlmU</fullName>
    </recommendedName>
    <domain>
        <recommendedName>
            <fullName evidence="20">UDP-N-acetylglucosamine pyrophosphorylase</fullName>
            <ecNumber evidence="20">2.7.7.23</ecNumber>
        </recommendedName>
        <alternativeName>
            <fullName evidence="20">N-acetylglucosamine-1-phosphate uridyltransferase</fullName>
        </alternativeName>
    </domain>
    <domain>
        <recommendedName>
            <fullName evidence="20">Glucosamine-1-phosphate N-acetyltransferase</fullName>
            <ecNumber evidence="20">2.3.1.157</ecNumber>
        </recommendedName>
    </domain>
</protein>
<evidence type="ECO:0000259" key="21">
    <source>
        <dbReference type="Pfam" id="PF00483"/>
    </source>
</evidence>
<dbReference type="InterPro" id="IPR005835">
    <property type="entry name" value="NTP_transferase_dom"/>
</dbReference>
<feature type="binding site" evidence="20">
    <location>
        <position position="383"/>
    </location>
    <ligand>
        <name>acetyl-CoA</name>
        <dbReference type="ChEBI" id="CHEBI:57288"/>
    </ligand>
</feature>
<keyword evidence="8 20" id="KW-0548">Nucleotidyltransferase</keyword>
<evidence type="ECO:0000256" key="3">
    <source>
        <dbReference type="ARBA" id="ARBA00005208"/>
    </source>
</evidence>
<dbReference type="EC" id="2.7.7.23" evidence="20"/>
<name>A0A3D8IUJ8_9HELI</name>
<feature type="region of interest" description="Linker" evidence="20">
    <location>
        <begin position="229"/>
        <end position="249"/>
    </location>
</feature>
<sequence length="436" mass="48429">MALSVVILAAGSGTRMKSSTPKVLHKICGQELLLYSIEVALQLSDDVHIVLYNQAQRVQEVCQKRFGHRVIFHLQDFKNFPGTGGALIQEGKIIPTAYSRVLILNGDMPLITPASLHTLINVRASIVLGVIESKNPLGYGRVVIENKRIQAIVEEKDANAQIKKICTINSGIYIFNTEVLETYLPRLNNQNAQNEYYLTDIIKLAVSEGVEIEGVFVDEEEFSGVNDKVQLARAERVMLARLREEAMREGVIMHLPESIYLEKNVRFEGECEVEQGTQFFGDTLIKDSHIKAYSIVRDSQIISSDIGPMAHIRPNSYIKKTHIGNFVEVKNSKLYSMKAGHLSYLGDSEIDEGSNIGAGVITCNYDGKKKHKTKIGKNVFVGSDSQLIAPVSIADHTLIGAGSTITQDSKEGDLLIARSEQKNLKNGYFVFFKDKK</sequence>
<comment type="subunit">
    <text evidence="20">Homotrimer.</text>
</comment>
<evidence type="ECO:0000256" key="12">
    <source>
        <dbReference type="ARBA" id="ARBA00022960"/>
    </source>
</evidence>
<evidence type="ECO:0000256" key="18">
    <source>
        <dbReference type="ARBA" id="ARBA00048493"/>
    </source>
</evidence>
<comment type="cofactor">
    <cofactor evidence="20">
        <name>Mg(2+)</name>
        <dbReference type="ChEBI" id="CHEBI:18420"/>
    </cofactor>
    <text evidence="20">Binds 1 Mg(2+) ion per subunit.</text>
</comment>
<keyword evidence="12 20" id="KW-0133">Cell shape</keyword>
<feature type="binding site" evidence="20">
    <location>
        <position position="330"/>
    </location>
    <ligand>
        <name>UDP-N-acetyl-alpha-D-glucosamine</name>
        <dbReference type="ChEBI" id="CHEBI:57705"/>
    </ligand>
</feature>
<dbReference type="GO" id="GO:0005737">
    <property type="term" value="C:cytoplasm"/>
    <property type="evidence" value="ECO:0007669"/>
    <property type="project" value="UniProtKB-SubCell"/>
</dbReference>
<evidence type="ECO:0000256" key="16">
    <source>
        <dbReference type="ARBA" id="ARBA00023316"/>
    </source>
</evidence>
<feature type="binding site" evidence="20">
    <location>
        <position position="418"/>
    </location>
    <ligand>
        <name>acetyl-CoA</name>
        <dbReference type="ChEBI" id="CHEBI:57288"/>
    </ligand>
</feature>
<dbReference type="EMBL" id="NXLU01000005">
    <property type="protein sequence ID" value="RDU68948.1"/>
    <property type="molecule type" value="Genomic_DNA"/>
</dbReference>
<comment type="pathway">
    <text evidence="3 20">Nucleotide-sugar biosynthesis; UDP-N-acetyl-alpha-D-glucosamine biosynthesis; UDP-N-acetyl-alpha-D-glucosamine from N-acetyl-alpha-D-glucosamine 1-phosphate: step 1/1.</text>
</comment>
<dbReference type="InterPro" id="IPR050065">
    <property type="entry name" value="GlmU-like"/>
</dbReference>
<dbReference type="EC" id="2.3.1.157" evidence="20"/>
<comment type="caution">
    <text evidence="20">Lacks conserved residue(s) required for the propagation of feature annotation.</text>
</comment>
<feature type="binding site" evidence="20">
    <location>
        <position position="22"/>
    </location>
    <ligand>
        <name>UDP-N-acetyl-alpha-D-glucosamine</name>
        <dbReference type="ChEBI" id="CHEBI:57705"/>
    </ligand>
</feature>
<comment type="function">
    <text evidence="19 20">Catalyzes the last two sequential reactions in the de novo biosynthetic pathway for UDP-N-acetylglucosamine (UDP-GlcNAc). The C-terminal domain catalyzes the transfer of acetyl group from acetyl coenzyme A to glucosamine-1-phosphate (GlcN-1-P) to produce N-acetylglucosamine-1-phosphate (GlcNAc-1-P), which is converted into UDP-GlcNAc by the transfer of uridine 5-monophosphate (from uridine 5-triphosphate), a reaction catalyzed by the N-terminal domain.</text>
</comment>
<dbReference type="GO" id="GO:0000287">
    <property type="term" value="F:magnesium ion binding"/>
    <property type="evidence" value="ECO:0007669"/>
    <property type="project" value="UniProtKB-UniRule"/>
</dbReference>
<feature type="binding site" evidence="20">
    <location>
        <position position="169"/>
    </location>
    <ligand>
        <name>UDP-N-acetyl-alpha-D-glucosamine</name>
        <dbReference type="ChEBI" id="CHEBI:57705"/>
    </ligand>
</feature>
<gene>
    <name evidence="20 22" type="primary">glmU</name>
    <name evidence="22" type="ORF">CQA62_04935</name>
</gene>
<evidence type="ECO:0000256" key="17">
    <source>
        <dbReference type="ARBA" id="ARBA00048247"/>
    </source>
</evidence>
<evidence type="ECO:0000256" key="15">
    <source>
        <dbReference type="ARBA" id="ARBA00023315"/>
    </source>
</evidence>
<keyword evidence="13 20" id="KW-0573">Peptidoglycan synthesis</keyword>
<dbReference type="Proteomes" id="UP000257067">
    <property type="component" value="Unassembled WGS sequence"/>
</dbReference>
<dbReference type="CDD" id="cd02540">
    <property type="entry name" value="GT2_GlmU_N_bac"/>
    <property type="match status" value="1"/>
</dbReference>
<feature type="active site" description="Proton acceptor" evidence="20">
    <location>
        <position position="341"/>
    </location>
</feature>
<evidence type="ECO:0000256" key="1">
    <source>
        <dbReference type="ARBA" id="ARBA00004496"/>
    </source>
</evidence>
<evidence type="ECO:0000256" key="14">
    <source>
        <dbReference type="ARBA" id="ARBA00023268"/>
    </source>
</evidence>
<feature type="domain" description="Nucleotidyl transferase" evidence="21">
    <location>
        <begin position="5"/>
        <end position="210"/>
    </location>
</feature>
<feature type="binding site" evidence="20">
    <location>
        <position position="107"/>
    </location>
    <ligand>
        <name>Mg(2+)</name>
        <dbReference type="ChEBI" id="CHEBI:18420"/>
    </ligand>
</feature>
<feature type="binding site" evidence="20">
    <location>
        <begin position="82"/>
        <end position="83"/>
    </location>
    <ligand>
        <name>UDP-N-acetyl-alpha-D-glucosamine</name>
        <dbReference type="ChEBI" id="CHEBI:57705"/>
    </ligand>
</feature>
<dbReference type="PANTHER" id="PTHR43584">
    <property type="entry name" value="NUCLEOTIDYL TRANSFERASE"/>
    <property type="match status" value="1"/>
</dbReference>
<evidence type="ECO:0000256" key="7">
    <source>
        <dbReference type="ARBA" id="ARBA00022679"/>
    </source>
</evidence>
<feature type="binding site" evidence="20">
    <location>
        <begin position="8"/>
        <end position="11"/>
    </location>
    <ligand>
        <name>UDP-N-acetyl-alpha-D-glucosamine</name>
        <dbReference type="ChEBI" id="CHEBI:57705"/>
    </ligand>
</feature>
<comment type="subcellular location">
    <subcellularLocation>
        <location evidence="1 20">Cytoplasm</location>
    </subcellularLocation>
</comment>
<dbReference type="Pfam" id="PF00132">
    <property type="entry name" value="Hexapep"/>
    <property type="match status" value="1"/>
</dbReference>
<dbReference type="GO" id="GO:0019134">
    <property type="term" value="F:glucosamine-1-phosphate N-acetyltransferase activity"/>
    <property type="evidence" value="ECO:0007669"/>
    <property type="project" value="UniProtKB-UniRule"/>
</dbReference>
<feature type="region of interest" description="Pyrophosphorylase" evidence="20">
    <location>
        <begin position="1"/>
        <end position="228"/>
    </location>
</feature>
<comment type="pathway">
    <text evidence="2 20">Nucleotide-sugar biosynthesis; UDP-N-acetyl-alpha-D-glucosamine biosynthesis; N-acetyl-alpha-D-glucosamine 1-phosphate from alpha-D-glucosamine 6-phosphate (route II): step 2/2.</text>
</comment>
<accession>A0A3D8IUJ8</accession>
<proteinExistence type="inferred from homology"/>
<feature type="binding site" evidence="20">
    <location>
        <begin position="364"/>
        <end position="365"/>
    </location>
    <ligand>
        <name>acetyl-CoA</name>
        <dbReference type="ChEBI" id="CHEBI:57288"/>
    </ligand>
</feature>
<dbReference type="RefSeq" id="WP_104724889.1">
    <property type="nucleotide sequence ID" value="NZ_FZNE01000009.1"/>
</dbReference>
<dbReference type="GO" id="GO:0071555">
    <property type="term" value="P:cell wall organization"/>
    <property type="evidence" value="ECO:0007669"/>
    <property type="project" value="UniProtKB-KW"/>
</dbReference>
<feature type="binding site" evidence="20">
    <location>
        <position position="75"/>
    </location>
    <ligand>
        <name>UDP-N-acetyl-alpha-D-glucosamine</name>
        <dbReference type="ChEBI" id="CHEBI:57705"/>
    </ligand>
</feature>
<evidence type="ECO:0000256" key="11">
    <source>
        <dbReference type="ARBA" id="ARBA00022842"/>
    </source>
</evidence>
<feature type="binding site" evidence="20">
    <location>
        <position position="226"/>
    </location>
    <ligand>
        <name>Mg(2+)</name>
        <dbReference type="ChEBI" id="CHEBI:18420"/>
    </ligand>
</feature>
<dbReference type="SUPFAM" id="SSF53448">
    <property type="entry name" value="Nucleotide-diphospho-sugar transferases"/>
    <property type="match status" value="1"/>
</dbReference>
<dbReference type="GO" id="GO:0009252">
    <property type="term" value="P:peptidoglycan biosynthetic process"/>
    <property type="evidence" value="ECO:0007669"/>
    <property type="project" value="UniProtKB-UniRule"/>
</dbReference>
<feature type="binding site" evidence="20">
    <location>
        <position position="401"/>
    </location>
    <ligand>
        <name>acetyl-CoA</name>
        <dbReference type="ChEBI" id="CHEBI:57288"/>
    </ligand>
</feature>
<dbReference type="UniPathway" id="UPA00113">
    <property type="reaction ID" value="UER00532"/>
</dbReference>
<keyword evidence="23" id="KW-1185">Reference proteome</keyword>
<reference evidence="22 23" key="1">
    <citation type="submission" date="2018-04" db="EMBL/GenBank/DDBJ databases">
        <title>Novel Campyloabacter and Helicobacter Species and Strains.</title>
        <authorList>
            <person name="Mannion A.J."/>
            <person name="Shen Z."/>
            <person name="Fox J.G."/>
        </authorList>
    </citation>
    <scope>NUCLEOTIDE SEQUENCE [LARGE SCALE GENOMIC DNA]</scope>
    <source>
        <strain evidence="22 23">ATCC 700242</strain>
    </source>
</reference>
<feature type="binding site" evidence="20">
    <location>
        <position position="154"/>
    </location>
    <ligand>
        <name>UDP-N-acetyl-alpha-D-glucosamine</name>
        <dbReference type="ChEBI" id="CHEBI:57705"/>
    </ligand>
</feature>
<keyword evidence="6 20" id="KW-0963">Cytoplasm</keyword>
<evidence type="ECO:0000256" key="13">
    <source>
        <dbReference type="ARBA" id="ARBA00022984"/>
    </source>
</evidence>
<keyword evidence="7 20" id="KW-0808">Transferase</keyword>
<feature type="binding site" evidence="20">
    <location>
        <position position="355"/>
    </location>
    <ligand>
        <name>UDP-N-acetyl-alpha-D-glucosamine</name>
        <dbReference type="ChEBI" id="CHEBI:57705"/>
    </ligand>
</feature>
<evidence type="ECO:0000256" key="9">
    <source>
        <dbReference type="ARBA" id="ARBA00022723"/>
    </source>
</evidence>
<feature type="binding site" evidence="20">
    <location>
        <position position="226"/>
    </location>
    <ligand>
        <name>UDP-N-acetyl-alpha-D-glucosamine</name>
        <dbReference type="ChEBI" id="CHEBI:57705"/>
    </ligand>
</feature>
<dbReference type="Gene3D" id="3.90.550.10">
    <property type="entry name" value="Spore Coat Polysaccharide Biosynthesis Protein SpsA, Chain A"/>
    <property type="match status" value="1"/>
</dbReference>
<comment type="caution">
    <text evidence="22">The sequence shown here is derived from an EMBL/GenBank/DDBJ whole genome shotgun (WGS) entry which is preliminary data.</text>
</comment>
<dbReference type="NCBIfam" id="NF010939">
    <property type="entry name" value="PRK14359.1"/>
    <property type="match status" value="1"/>
</dbReference>
<comment type="similarity">
    <text evidence="4 20">In the C-terminal section; belongs to the transferase hexapeptide repeat family.</text>
</comment>
<dbReference type="InterPro" id="IPR029044">
    <property type="entry name" value="Nucleotide-diphossugar_trans"/>
</dbReference>
<keyword evidence="14 20" id="KW-0511">Multifunctional enzyme</keyword>
<comment type="similarity">
    <text evidence="5 20">In the N-terminal section; belongs to the N-acetylglucosamine-1-phosphate uridyltransferase family.</text>
</comment>
<keyword evidence="11 20" id="KW-0460">Magnesium</keyword>
<dbReference type="OrthoDB" id="9775031at2"/>
<dbReference type="UniPathway" id="UPA00973"/>
<evidence type="ECO:0000313" key="22">
    <source>
        <dbReference type="EMBL" id="RDU68948.1"/>
    </source>
</evidence>
<evidence type="ECO:0000256" key="6">
    <source>
        <dbReference type="ARBA" id="ARBA00022490"/>
    </source>
</evidence>
<feature type="binding site" evidence="20">
    <location>
        <position position="313"/>
    </location>
    <ligand>
        <name>UDP-N-acetyl-alpha-D-glucosamine</name>
        <dbReference type="ChEBI" id="CHEBI:57705"/>
    </ligand>
</feature>
<dbReference type="GO" id="GO:0000902">
    <property type="term" value="P:cell morphogenesis"/>
    <property type="evidence" value="ECO:0007669"/>
    <property type="project" value="UniProtKB-UniRule"/>
</dbReference>
<dbReference type="GO" id="GO:0009245">
    <property type="term" value="P:lipid A biosynthetic process"/>
    <property type="evidence" value="ECO:0007669"/>
    <property type="project" value="UniProtKB-UniRule"/>
</dbReference>